<dbReference type="Proteomes" id="UP000515129">
    <property type="component" value="Unplaced"/>
</dbReference>
<feature type="domain" description="Integrase catalytic" evidence="3">
    <location>
        <begin position="890"/>
        <end position="1076"/>
    </location>
</feature>
<dbReference type="InterPro" id="IPR040676">
    <property type="entry name" value="DUF5641"/>
</dbReference>
<dbReference type="CDD" id="cd01644">
    <property type="entry name" value="RT_pepA17"/>
    <property type="match status" value="1"/>
</dbReference>
<sequence length="1197" mass="136699">MEALVSKYKHLKGLPIQSFEKIHPLLLIGADQPHLITPIEPVNLGPPGGPAAIKTRLGWTLQGPVKLLLNPLHPQQVLFTSLSPKHTELMRNVTKLWELDILPYRNEKQVTRSREDQAALEILNKGTVRVDVNGIQRYATPLLRKSSMACLNASEEAVMPLLRRTERHLLKDPERAATYSAEIKKLLEEGYVAKLDPDKPPQSLERWFIPHHMVMHNDKNRLVFNCSFQYKGMNLNESLLPGPVLGPSLLGVLIRFREHSVAVSGDVKGMFHQVRLLEQDRPILRFLWRDMERDREPDIYEWQVLPFGTTCSPCCASYALHKHVLDNTESSDDLQFTIQRSFYVDNCLQSLNTAYEARGLIDRLRKLLASGGFNIRQWASNQPGVVSHLPKEAQSASTELWLSQRETEVPESTLGLHWHCPTDTLRYKHRPLEYGLPTMRNLYRVLASQYDPLGFILPYTTRAKILVQKLWAKPREWDDPLFPDELLQSWLQWEAELKSLSSITFPRCYVTPEMDNDSVRREIHVFCDASERAYGAVSYLRTENSQGKVQLAFLIARSRVAPKKQLSVPRLELCAALCGAQLAEMLRKELTLEYHRITLWSDSTTVLNWLQSESCRFKVFVGTRVAEIQETTNPQDWRYVDSALNPADDLTKGKSLEDLATPNRWSNGPPFLLMHSDHWPKSPAASCLKDDSELRKSTFCALNVVTSKAEIPDASQFTTYRELLEATARCVHGVANEEPLTAGDFLQAEILQWRASQLDSFFDDFQCLKQGKPLPSNSKLLTLSPELDEEMDVIRVGGRLRRAEALDIATKHPIVLDPSHALTKLIIQDYDHQLKHPGPERVLAEVRRKFWILRGREAIRNHQFRCTDCRRWRASPKIPQMSDLPVARLQLFKPAFYSTGMDCFGPFSVKIGRRVEKRWGIIWKCLTTRCIYLDILASIDSDSFLMAFRRFAARRGTPFELWSDQGTNFKGGERELHEAFKSMSPELQLQLAKQKVHFRFNPPGAPHFGGAWEREIRSVKSALYASVGAQSVTEEVLRTVLTEVEGILNSKPLGYLSSDVSDIDPVTPNHLLMGRLDGSLPQVVYPQSEMISRKRWRHSQILTDLFWSAFIKYYLPNLQTRSKWQKDVEDIAIGNVVMLVDPQLPRAMWLIGKVTNVMPSSDGHIRTAEVLIKGRTYTRPVSRMIVLPAIPDDTDTS</sequence>
<comment type="similarity">
    <text evidence="1">Belongs to the beta type-B retroviral polymerase family. HERV class-II K(HML-2) pol subfamily.</text>
</comment>
<dbReference type="GO" id="GO:0003676">
    <property type="term" value="F:nucleic acid binding"/>
    <property type="evidence" value="ECO:0007669"/>
    <property type="project" value="InterPro"/>
</dbReference>
<protein>
    <recommendedName>
        <fullName evidence="2">ribonuclease H</fullName>
        <ecNumber evidence="2">3.1.26.4</ecNumber>
    </recommendedName>
</protein>
<dbReference type="Pfam" id="PF05380">
    <property type="entry name" value="Peptidase_A17"/>
    <property type="match status" value="1"/>
</dbReference>
<evidence type="ECO:0000256" key="1">
    <source>
        <dbReference type="ARBA" id="ARBA00010879"/>
    </source>
</evidence>
<evidence type="ECO:0000313" key="4">
    <source>
        <dbReference type="Proteomes" id="UP000515129"/>
    </source>
</evidence>
<evidence type="ECO:0000256" key="2">
    <source>
        <dbReference type="ARBA" id="ARBA00012180"/>
    </source>
</evidence>
<dbReference type="AlphaFoldDB" id="A0A6P6NDB8"/>
<dbReference type="InterPro" id="IPR001584">
    <property type="entry name" value="Integrase_cat-core"/>
</dbReference>
<dbReference type="RefSeq" id="XP_026106299.1">
    <property type="nucleotide sequence ID" value="XM_026250514.1"/>
</dbReference>
<reference evidence="5" key="1">
    <citation type="submission" date="2025-08" db="UniProtKB">
        <authorList>
            <consortium name="RefSeq"/>
        </authorList>
    </citation>
    <scope>IDENTIFICATION</scope>
    <source>
        <strain evidence="5">Wakin</strain>
        <tissue evidence="5">Muscle</tissue>
    </source>
</reference>
<dbReference type="SUPFAM" id="SSF53098">
    <property type="entry name" value="Ribonuclease H-like"/>
    <property type="match status" value="1"/>
</dbReference>
<dbReference type="InterPro" id="IPR012337">
    <property type="entry name" value="RNaseH-like_sf"/>
</dbReference>
<dbReference type="GeneID" id="113078209"/>
<name>A0A6P6NDB8_CARAU</name>
<keyword evidence="4" id="KW-1185">Reference proteome</keyword>
<dbReference type="Pfam" id="PF00078">
    <property type="entry name" value="RVT_1"/>
    <property type="match status" value="1"/>
</dbReference>
<dbReference type="InterPro" id="IPR036397">
    <property type="entry name" value="RNaseH_sf"/>
</dbReference>
<dbReference type="PROSITE" id="PS50994">
    <property type="entry name" value="INTEGRASE"/>
    <property type="match status" value="1"/>
</dbReference>
<dbReference type="InterPro" id="IPR008042">
    <property type="entry name" value="Retrotrans_Pao"/>
</dbReference>
<dbReference type="Pfam" id="PF18701">
    <property type="entry name" value="DUF5641"/>
    <property type="match status" value="1"/>
</dbReference>
<dbReference type="Gene3D" id="3.10.10.10">
    <property type="entry name" value="HIV Type 1 Reverse Transcriptase, subunit A, domain 1"/>
    <property type="match status" value="1"/>
</dbReference>
<evidence type="ECO:0000313" key="5">
    <source>
        <dbReference type="RefSeq" id="XP_026106299.1"/>
    </source>
</evidence>
<dbReference type="GO" id="GO:0004523">
    <property type="term" value="F:RNA-DNA hybrid ribonuclease activity"/>
    <property type="evidence" value="ECO:0007669"/>
    <property type="project" value="UniProtKB-EC"/>
</dbReference>
<dbReference type="KEGG" id="caua:113078209"/>
<gene>
    <name evidence="5" type="primary">LOC113078209</name>
</gene>
<dbReference type="EC" id="3.1.26.4" evidence="2"/>
<dbReference type="GO" id="GO:0015074">
    <property type="term" value="P:DNA integration"/>
    <property type="evidence" value="ECO:0007669"/>
    <property type="project" value="InterPro"/>
</dbReference>
<evidence type="ECO:0000259" key="3">
    <source>
        <dbReference type="PROSITE" id="PS50994"/>
    </source>
</evidence>
<accession>A0A6P6NDB8</accession>
<organism evidence="4 5">
    <name type="scientific">Carassius auratus</name>
    <name type="common">Goldfish</name>
    <dbReference type="NCBI Taxonomy" id="7957"/>
    <lineage>
        <taxon>Eukaryota</taxon>
        <taxon>Metazoa</taxon>
        <taxon>Chordata</taxon>
        <taxon>Craniata</taxon>
        <taxon>Vertebrata</taxon>
        <taxon>Euteleostomi</taxon>
        <taxon>Actinopterygii</taxon>
        <taxon>Neopterygii</taxon>
        <taxon>Teleostei</taxon>
        <taxon>Ostariophysi</taxon>
        <taxon>Cypriniformes</taxon>
        <taxon>Cyprinidae</taxon>
        <taxon>Cyprininae</taxon>
        <taxon>Carassius</taxon>
    </lineage>
</organism>
<dbReference type="Gene3D" id="3.30.70.270">
    <property type="match status" value="1"/>
</dbReference>
<proteinExistence type="inferred from homology"/>
<dbReference type="OrthoDB" id="10056126at2759"/>
<dbReference type="InterPro" id="IPR043502">
    <property type="entry name" value="DNA/RNA_pol_sf"/>
</dbReference>
<dbReference type="PANTHER" id="PTHR47331:SF5">
    <property type="entry name" value="RIBONUCLEASE H"/>
    <property type="match status" value="1"/>
</dbReference>
<dbReference type="PANTHER" id="PTHR47331">
    <property type="entry name" value="PHD-TYPE DOMAIN-CONTAINING PROTEIN"/>
    <property type="match status" value="1"/>
</dbReference>
<dbReference type="SUPFAM" id="SSF56672">
    <property type="entry name" value="DNA/RNA polymerases"/>
    <property type="match status" value="1"/>
</dbReference>
<dbReference type="InterPro" id="IPR041588">
    <property type="entry name" value="Integrase_H2C2"/>
</dbReference>
<dbReference type="InterPro" id="IPR000477">
    <property type="entry name" value="RT_dom"/>
</dbReference>
<dbReference type="Pfam" id="PF17921">
    <property type="entry name" value="Integrase_H2C2"/>
    <property type="match status" value="1"/>
</dbReference>
<dbReference type="Gene3D" id="3.30.420.10">
    <property type="entry name" value="Ribonuclease H-like superfamily/Ribonuclease H"/>
    <property type="match status" value="1"/>
</dbReference>
<dbReference type="InterPro" id="IPR043128">
    <property type="entry name" value="Rev_trsase/Diguanyl_cyclase"/>
</dbReference>